<comment type="subcellular location">
    <subcellularLocation>
        <location evidence="1">Virion</location>
    </subcellularLocation>
</comment>
<organism evidence="3 4">
    <name type="scientific">Oryzicola mucosus</name>
    <dbReference type="NCBI Taxonomy" id="2767425"/>
    <lineage>
        <taxon>Bacteria</taxon>
        <taxon>Pseudomonadati</taxon>
        <taxon>Pseudomonadota</taxon>
        <taxon>Alphaproteobacteria</taxon>
        <taxon>Hyphomicrobiales</taxon>
        <taxon>Phyllobacteriaceae</taxon>
        <taxon>Oryzicola</taxon>
    </lineage>
</organism>
<accession>A0A8J6PN73</accession>
<dbReference type="Gene3D" id="3.30.2400.10">
    <property type="entry name" value="Major capsid protein gp5"/>
    <property type="match status" value="1"/>
</dbReference>
<dbReference type="AlphaFoldDB" id="A0A8J6PN73"/>
<comment type="caution">
    <text evidence="3">The sequence shown here is derived from an EMBL/GenBank/DDBJ whole genome shotgun (WGS) entry which is preliminary data.</text>
</comment>
<reference evidence="3" key="1">
    <citation type="submission" date="2020-09" db="EMBL/GenBank/DDBJ databases">
        <title>Genome seq and assembly of Tianweitania sp.</title>
        <authorList>
            <person name="Chhetri G."/>
        </authorList>
    </citation>
    <scope>NUCLEOTIDE SEQUENCE</scope>
    <source>
        <strain evidence="3">Rool2</strain>
    </source>
</reference>
<dbReference type="SUPFAM" id="SSF56563">
    <property type="entry name" value="Major capsid protein gp5"/>
    <property type="match status" value="1"/>
</dbReference>
<evidence type="ECO:0000256" key="1">
    <source>
        <dbReference type="ARBA" id="ARBA00004328"/>
    </source>
</evidence>
<dbReference type="EMBL" id="JACVVX010000006">
    <property type="protein sequence ID" value="MBD0416511.1"/>
    <property type="molecule type" value="Genomic_DNA"/>
</dbReference>
<evidence type="ECO:0000313" key="3">
    <source>
        <dbReference type="EMBL" id="MBD0416511.1"/>
    </source>
</evidence>
<dbReference type="Proteomes" id="UP000643405">
    <property type="component" value="Unassembled WGS sequence"/>
</dbReference>
<dbReference type="InterPro" id="IPR054612">
    <property type="entry name" value="Phage_capsid-like_C"/>
</dbReference>
<gene>
    <name evidence="3" type="ORF">ICI42_17795</name>
</gene>
<dbReference type="Pfam" id="PF05065">
    <property type="entry name" value="Phage_capsid"/>
    <property type="match status" value="1"/>
</dbReference>
<feature type="domain" description="Phage capsid-like C-terminal" evidence="2">
    <location>
        <begin position="130"/>
        <end position="386"/>
    </location>
</feature>
<proteinExistence type="predicted"/>
<keyword evidence="4" id="KW-1185">Reference proteome</keyword>
<protein>
    <submittedName>
        <fullName evidence="3">Phage major capsid protein</fullName>
    </submittedName>
</protein>
<dbReference type="Gene3D" id="3.30.2320.10">
    <property type="entry name" value="hypothetical protein PF0899 domain"/>
    <property type="match status" value="1"/>
</dbReference>
<dbReference type="InterPro" id="IPR024455">
    <property type="entry name" value="Phage_capsid"/>
</dbReference>
<name>A0A8J6PN73_9HYPH</name>
<evidence type="ECO:0000259" key="2">
    <source>
        <dbReference type="Pfam" id="PF05065"/>
    </source>
</evidence>
<evidence type="ECO:0000313" key="4">
    <source>
        <dbReference type="Proteomes" id="UP000643405"/>
    </source>
</evidence>
<dbReference type="RefSeq" id="WP_188165957.1">
    <property type="nucleotide sequence ID" value="NZ_JACVVX010000006.1"/>
</dbReference>
<dbReference type="NCBIfam" id="TIGR01554">
    <property type="entry name" value="major_cap_HK97"/>
    <property type="match status" value="1"/>
</dbReference>
<sequence length="392" mass="42669">MEMEIKAALDAATKEIGDKLAEVKKSQTELSEKLQVLDEKKAAGQDLTDIKGHVETSRKELTELGEAVTDLTKKMNSRHDETKSIGRIIAEQKDFGARLMANERIEVKDITSASFGNVTLPAGARRQGTRMIDPVNQALFLRDIIPTLATSAAVIEYLQETGFTNNAATVAAGALKPQSDLTFAGKSAPMVKMAHWFRVNEETLDDVDGMEGYINQRGIYGLMLKEELEVLNGPGTANRVDGLVANSTTYDNTIVPTVTPVNAMDDIRIAIAQVSDADLMATAVVMNHLDAAALDLSKDADGRYLHPAFAGNTAWGLPVVRTKGLAQGKFIVGGFVGNTILWQRKGIEVRRSTEDRDNFIANKVTILVEERIQLETLRPEGIVYGDLTDATP</sequence>